<evidence type="ECO:0000313" key="2">
    <source>
        <dbReference type="Proteomes" id="UP000649617"/>
    </source>
</evidence>
<proteinExistence type="predicted"/>
<reference evidence="1" key="1">
    <citation type="submission" date="2021-02" db="EMBL/GenBank/DDBJ databases">
        <authorList>
            <person name="Dougan E. K."/>
            <person name="Rhodes N."/>
            <person name="Thang M."/>
            <person name="Chan C."/>
        </authorList>
    </citation>
    <scope>NUCLEOTIDE SEQUENCE</scope>
</reference>
<organism evidence="1 2">
    <name type="scientific">Symbiodinium pilosum</name>
    <name type="common">Dinoflagellate</name>
    <dbReference type="NCBI Taxonomy" id="2952"/>
    <lineage>
        <taxon>Eukaryota</taxon>
        <taxon>Sar</taxon>
        <taxon>Alveolata</taxon>
        <taxon>Dinophyceae</taxon>
        <taxon>Suessiales</taxon>
        <taxon>Symbiodiniaceae</taxon>
        <taxon>Symbiodinium</taxon>
    </lineage>
</organism>
<protein>
    <submittedName>
        <fullName evidence="1">Uncharacterized protein</fullName>
    </submittedName>
</protein>
<dbReference type="Gene3D" id="1.25.40.10">
    <property type="entry name" value="Tetratricopeptide repeat domain"/>
    <property type="match status" value="1"/>
</dbReference>
<comment type="caution">
    <text evidence="1">The sequence shown here is derived from an EMBL/GenBank/DDBJ whole genome shotgun (WGS) entry which is preliminary data.</text>
</comment>
<name>A0A812RY09_SYMPI</name>
<dbReference type="Proteomes" id="UP000649617">
    <property type="component" value="Unassembled WGS sequence"/>
</dbReference>
<dbReference type="AlphaFoldDB" id="A0A812RY09"/>
<accession>A0A812RY09</accession>
<keyword evidence="2" id="KW-1185">Reference proteome</keyword>
<dbReference type="SUPFAM" id="SSF48452">
    <property type="entry name" value="TPR-like"/>
    <property type="match status" value="1"/>
</dbReference>
<sequence length="527" mass="58011">MAVDAELDAEAQDLVKAALAFIEEVSAEADAAEGGVPEAAELTKQLQEVDSLRQKAEELSKNSGLQALKAGLTAVELLLFYTVKTEIAGKCAAGMYLTSRRQQVILARIGEVLWLAKDAVELGRDAQDPWLEGVARKVLARIHASRVGEPDAPVAAMAEATKASEVLQGLAEDAEDQEYRRMHAEILFVLGDAQLTKALKSPFSQAREEALEAAAETMRKAAEAFKNLEDVKWTGRSMLGAALALVGVEDEDQQMDGERLAEDAKDLFHEAGEWDLEVVAVMIIVKCRVTTSGLDCALLSAEDAAEDWKEEGGRPEHVATALHTAASIYFQQKEGLEKAAQYCEEALKLFRTVQWRRAESAVLQTLCRVESLNRNFDKSISTIKEAVENYRQMQDRRGEAESLTFAAEASLSRLNAEEHMLPTDQAKALADEGRDFSDQAGNIFKELGDKEGLQMVDEVMYLASNVAVERYCEATPPTRMITNLKSDGNGASEMYGEWLIDRGEGMDKLRVRRLMKNGRCEGPVQYL</sequence>
<dbReference type="InterPro" id="IPR011990">
    <property type="entry name" value="TPR-like_helical_dom_sf"/>
</dbReference>
<dbReference type="EMBL" id="CAJNIZ010022112">
    <property type="protein sequence ID" value="CAE7457915.1"/>
    <property type="molecule type" value="Genomic_DNA"/>
</dbReference>
<gene>
    <name evidence="1" type="ORF">SPIL2461_LOCUS11282</name>
</gene>
<evidence type="ECO:0000313" key="1">
    <source>
        <dbReference type="EMBL" id="CAE7457915.1"/>
    </source>
</evidence>
<dbReference type="OrthoDB" id="423546at2759"/>